<evidence type="ECO:0000313" key="7">
    <source>
        <dbReference type="Ensembl" id="ENSSHAP00000026732.1"/>
    </source>
</evidence>
<dbReference type="RefSeq" id="XP_031808675.1">
    <property type="nucleotide sequence ID" value="XM_031952815.1"/>
</dbReference>
<feature type="domain" description="PIH1D1/2/3 CS-like" evidence="6">
    <location>
        <begin position="259"/>
        <end position="357"/>
    </location>
</feature>
<dbReference type="FunCoup" id="A0A7N4NRB0">
    <property type="interactions" value="236"/>
</dbReference>
<evidence type="ECO:0000256" key="1">
    <source>
        <dbReference type="ARBA" id="ARBA00022490"/>
    </source>
</evidence>
<evidence type="ECO:0000259" key="6">
    <source>
        <dbReference type="Pfam" id="PF18201"/>
    </source>
</evidence>
<dbReference type="HAMAP" id="MF_03069">
    <property type="entry name" value="Kintoun"/>
    <property type="match status" value="1"/>
</dbReference>
<feature type="region of interest" description="Disordered" evidence="4">
    <location>
        <begin position="597"/>
        <end position="710"/>
    </location>
</feature>
<proteinExistence type="inferred from homology"/>
<feature type="region of interest" description="Disordered" evidence="4">
    <location>
        <begin position="356"/>
        <end position="533"/>
    </location>
</feature>
<dbReference type="CTD" id="55172"/>
<evidence type="ECO:0000259" key="5">
    <source>
        <dbReference type="Pfam" id="PF08190"/>
    </source>
</evidence>
<sequence>MASKKPDSLLQDLDLSAEEVKKLTNAFEDPEFRRLFGEYAAELSDPENRRRYEEEITALERERGVKVQFVHPEPGHVLRTSLNGTQRCFLNICSNPLLDQPSSQPGIGGPQGSSRGQLWSLPYSLAPGREYMGGQGTRYKVYDIIFHPDTLSLGKRHERFRSMINATALEAVEKQFGVKLDRRNAKVLKIKYKGTPEAAVLRTPLPGGPPPAPEGEESGDSPLPAFPYPYAYPDGAKASATQARSDAPPREEPPDPAPTVPRHSIVQRHHVDLQDYRCSRDSCPSTIPRELVVSIELPLLRSAGQAVLEVTEKQLLLNSRKPDYSLHLPLPYPVEESRGSAQFNKAKRQLIVTLPVVPPKHGIDHPDPQEEKEVDVEEKAKEEKKKEEEEENKREEEDNKREEQDNKREEQDNKREEEDNKREEEDNKREEQDNKREEQDNKREELDNKREEQDNKREEQDNKREEEDKKKLKEEEKKKEKGEKEEGAVRGEGLPKQAGTEDLVKSLASKGMPETDGSQSVCTSEEIGSQSDELLRDTGMVKDWSQDISPDALITFQSCPENAWALSGKEMIDSQEGTTEDPAAGIVAVPPDASELSLVANPPSCTREEDLPMILPGRSNEMPASGVLNVPRNAGPSGTSGQPLSSKANLSNGTVREEPALPGDCNEVPSSGTLSFPGNTGSLEESKKKTSRKESFPENPNKVQPRETVFSETKRGKMLCPPLKCNQDEESLILLIQVPQIQPQSLQSDLSPHQYKLCFSTQDVSYSFILQFAPENKLSCKKPKINISSFNTVIEFAKSPESYGHWRKWYFGLSNNCLQERFFVIEENVDEFLEGVFNFEKPAPKNQPLIEVLDVSDKKTEIQLKSIDGEVEVQEVDGQNQHNGKEQRIKIRSHLTEKENKLQINTKNNNSKTDVEKEHTKGNIKPSDSYTADKALKKRSCRSALCLQHDPAGAATEVIGKSQQSDSVSKPVFTKEKIAIYSNNEKQNLKQPTLVEEKKPDKDHILQNIKETDMKDGSVQIIKEHVTNCAFTFQNSLLFDLD</sequence>
<feature type="compositionally biased region" description="Polar residues" evidence="4">
    <location>
        <begin position="636"/>
        <end position="654"/>
    </location>
</feature>
<comment type="subcellular location">
    <subcellularLocation>
        <location evidence="3">Cytoplasm</location>
    </subcellularLocation>
    <subcellularLocation>
        <location evidence="2">Dynein axonemal particle</location>
    </subcellularLocation>
    <text evidence="3">Localizes in the apical cytoplasm around the gamma-tubulin-positive pericentriolar region, not in the cilia.</text>
</comment>
<feature type="compositionally biased region" description="Polar residues" evidence="4">
    <location>
        <begin position="668"/>
        <end position="681"/>
    </location>
</feature>
<dbReference type="PANTHER" id="PTHR22997">
    <property type="entry name" value="PIH1 DOMAIN-CONTAINING PROTEIN 1"/>
    <property type="match status" value="1"/>
</dbReference>
<evidence type="ECO:0000313" key="8">
    <source>
        <dbReference type="Proteomes" id="UP000007648"/>
    </source>
</evidence>
<feature type="domain" description="PIH1 N-terminal" evidence="5">
    <location>
        <begin position="43"/>
        <end position="206"/>
    </location>
</feature>
<feature type="region of interest" description="Disordered" evidence="4">
    <location>
        <begin position="900"/>
        <end position="929"/>
    </location>
</feature>
<reference evidence="7" key="2">
    <citation type="submission" date="2025-08" db="UniProtKB">
        <authorList>
            <consortium name="Ensembl"/>
        </authorList>
    </citation>
    <scope>IDENTIFICATION</scope>
</reference>
<dbReference type="Ensembl" id="ENSSHAT00000027373.1">
    <property type="protein sequence ID" value="ENSSHAP00000026732.1"/>
    <property type="gene ID" value="ENSSHAG00000031927.1"/>
</dbReference>
<evidence type="ECO:0000256" key="3">
    <source>
        <dbReference type="HAMAP-Rule" id="MF_03069"/>
    </source>
</evidence>
<dbReference type="Proteomes" id="UP000007648">
    <property type="component" value="Unassembled WGS sequence"/>
</dbReference>
<comment type="function">
    <text evidence="3">Required for cytoplasmic pre-assembly of axonemal dyneins, thereby playing a central role in motility in cilia and flagella. Involved in pre-assembly of dynein arm complexes in the cytoplasm before intraflagellar transport loads them for the ciliary compartment.</text>
</comment>
<dbReference type="InterPro" id="IPR034727">
    <property type="entry name" value="Kintoun"/>
</dbReference>
<dbReference type="AlphaFoldDB" id="A0A7N4NRB0"/>
<feature type="compositionally biased region" description="Basic and acidic residues" evidence="4">
    <location>
        <begin position="361"/>
        <end position="489"/>
    </location>
</feature>
<dbReference type="InParanoid" id="A0A7N4NRB0"/>
<keyword evidence="1 3" id="KW-0963">Cytoplasm</keyword>
<feature type="compositionally biased region" description="Basic and acidic residues" evidence="4">
    <location>
        <begin position="684"/>
        <end position="696"/>
    </location>
</feature>
<comment type="subunit">
    <text evidence="3">Interacts with CFAP300. Interacts with DNAI2 and HSPA1A. Interacts with DYX1C1. Interacts with PIH1D3.</text>
</comment>
<dbReference type="PANTHER" id="PTHR22997:SF3">
    <property type="entry name" value="PROTEIN KINTOUN"/>
    <property type="match status" value="1"/>
</dbReference>
<accession>A0A7N4NRB0</accession>
<dbReference type="Pfam" id="PF08190">
    <property type="entry name" value="PIH1"/>
    <property type="match status" value="1"/>
</dbReference>
<feature type="compositionally biased region" description="Polar residues" evidence="4">
    <location>
        <begin position="902"/>
        <end position="912"/>
    </location>
</feature>
<dbReference type="GeneID" id="111720663"/>
<feature type="compositionally biased region" description="Polar residues" evidence="4">
    <location>
        <begin position="516"/>
        <end position="532"/>
    </location>
</feature>
<dbReference type="OrthoDB" id="546764at2759"/>
<feature type="region of interest" description="Disordered" evidence="4">
    <location>
        <begin position="200"/>
        <end position="262"/>
    </location>
</feature>
<dbReference type="KEGG" id="shr:111720663"/>
<reference evidence="7 8" key="1">
    <citation type="journal article" date="2011" name="Proc. Natl. Acad. Sci. U.S.A.">
        <title>Genetic diversity and population structure of the endangered marsupial Sarcophilus harrisii (Tasmanian devil).</title>
        <authorList>
            <person name="Miller W."/>
            <person name="Hayes V.M."/>
            <person name="Ratan A."/>
            <person name="Petersen D.C."/>
            <person name="Wittekindt N.E."/>
            <person name="Miller J."/>
            <person name="Walenz B."/>
            <person name="Knight J."/>
            <person name="Qi J."/>
            <person name="Zhao F."/>
            <person name="Wang Q."/>
            <person name="Bedoya-Reina O.C."/>
            <person name="Katiyar N."/>
            <person name="Tomsho L.P."/>
            <person name="Kasson L.M."/>
            <person name="Hardie R.A."/>
            <person name="Woodbridge P."/>
            <person name="Tindall E.A."/>
            <person name="Bertelsen M.F."/>
            <person name="Dixon D."/>
            <person name="Pyecroft S."/>
            <person name="Helgen K.M."/>
            <person name="Lesk A.M."/>
            <person name="Pringle T.H."/>
            <person name="Patterson N."/>
            <person name="Zhang Y."/>
            <person name="Kreiss A."/>
            <person name="Woods G.M."/>
            <person name="Jones M.E."/>
            <person name="Schuster S.C."/>
        </authorList>
    </citation>
    <scope>NUCLEOTIDE SEQUENCE [LARGE SCALE GENOMIC DNA]</scope>
</reference>
<dbReference type="GO" id="GO:0120293">
    <property type="term" value="C:dynein axonemal particle"/>
    <property type="evidence" value="ECO:0007669"/>
    <property type="project" value="UniProtKB-SubCell"/>
</dbReference>
<dbReference type="GeneTree" id="ENSGT00510000048466"/>
<dbReference type="GO" id="GO:0005576">
    <property type="term" value="C:extracellular region"/>
    <property type="evidence" value="ECO:0007669"/>
    <property type="project" value="GOC"/>
</dbReference>
<dbReference type="InterPro" id="IPR050734">
    <property type="entry name" value="PIH1/Kintoun_subfamily"/>
</dbReference>
<evidence type="ECO:0000256" key="2">
    <source>
        <dbReference type="ARBA" id="ARBA00024190"/>
    </source>
</evidence>
<dbReference type="GO" id="GO:0070286">
    <property type="term" value="P:axonemal dynein complex assembly"/>
    <property type="evidence" value="ECO:0007669"/>
    <property type="project" value="UniProtKB-UniRule"/>
</dbReference>
<keyword evidence="8" id="KW-1185">Reference proteome</keyword>
<comment type="similarity">
    <text evidence="3">Belongs to the PIH1 family. Kintoun subfamily.</text>
</comment>
<evidence type="ECO:0000256" key="4">
    <source>
        <dbReference type="SAM" id="MobiDB-lite"/>
    </source>
</evidence>
<gene>
    <name evidence="3 7" type="primary">DNAAF2</name>
    <name evidence="3" type="synonym">KTU</name>
</gene>
<dbReference type="Pfam" id="PF18201">
    <property type="entry name" value="PIH1_CS"/>
    <property type="match status" value="1"/>
</dbReference>
<reference evidence="7" key="3">
    <citation type="submission" date="2025-09" db="UniProtKB">
        <authorList>
            <consortium name="Ensembl"/>
        </authorList>
    </citation>
    <scope>IDENTIFICATION</scope>
</reference>
<dbReference type="GO" id="GO:0003351">
    <property type="term" value="P:epithelial cilium movement involved in extracellular fluid movement"/>
    <property type="evidence" value="ECO:0007669"/>
    <property type="project" value="TreeGrafter"/>
</dbReference>
<protein>
    <recommendedName>
        <fullName evidence="3">Protein kintoun</fullName>
    </recommendedName>
    <alternativeName>
        <fullName evidence="3">Dynein assembly factor 2, axonemal</fullName>
    </alternativeName>
</protein>
<dbReference type="GO" id="GO:0060285">
    <property type="term" value="P:cilium-dependent cell motility"/>
    <property type="evidence" value="ECO:0007669"/>
    <property type="project" value="UniProtKB-UniRule"/>
</dbReference>
<name>A0A7N4NRB0_SARHA</name>
<dbReference type="InterPro" id="IPR041442">
    <property type="entry name" value="PIH1D1/2/3_CS-like"/>
</dbReference>
<organism evidence="7 8">
    <name type="scientific">Sarcophilus harrisii</name>
    <name type="common">Tasmanian devil</name>
    <name type="synonym">Sarcophilus laniarius</name>
    <dbReference type="NCBI Taxonomy" id="9305"/>
    <lineage>
        <taxon>Eukaryota</taxon>
        <taxon>Metazoa</taxon>
        <taxon>Chordata</taxon>
        <taxon>Craniata</taxon>
        <taxon>Vertebrata</taxon>
        <taxon>Euteleostomi</taxon>
        <taxon>Mammalia</taxon>
        <taxon>Metatheria</taxon>
        <taxon>Dasyuromorphia</taxon>
        <taxon>Dasyuridae</taxon>
        <taxon>Sarcophilus</taxon>
    </lineage>
</organism>
<dbReference type="InterPro" id="IPR012981">
    <property type="entry name" value="PIH1_N"/>
</dbReference>